<dbReference type="PROSITE" id="PS00237">
    <property type="entry name" value="G_PROTEIN_RECEP_F1_1"/>
    <property type="match status" value="1"/>
</dbReference>
<dbReference type="OrthoDB" id="9631784at2759"/>
<evidence type="ECO:0000256" key="7">
    <source>
        <dbReference type="ARBA" id="ARBA00023170"/>
    </source>
</evidence>
<dbReference type="Gene3D" id="1.20.1070.10">
    <property type="entry name" value="Rhodopsin 7-helix transmembrane proteins"/>
    <property type="match status" value="1"/>
</dbReference>
<dbReference type="RefSeq" id="XP_012879982.1">
    <property type="nucleotide sequence ID" value="XM_013024528.1"/>
</dbReference>
<dbReference type="PANTHER" id="PTHR11334:SF60">
    <property type="entry name" value="MAS-RELATED G-PROTEIN COUPLED RECEPTOR MEMBER H"/>
    <property type="match status" value="1"/>
</dbReference>
<accession>A0A1S3FVX0</accession>
<keyword evidence="4 12" id="KW-1133">Transmembrane helix</keyword>
<keyword evidence="2" id="KW-1003">Cell membrane</keyword>
<protein>
    <submittedName>
        <fullName evidence="15">Mas-related G-protein coupled receptor member H-like</fullName>
    </submittedName>
</protein>
<evidence type="ECO:0000256" key="10">
    <source>
        <dbReference type="RuleBase" id="RU000688"/>
    </source>
</evidence>
<dbReference type="InParanoid" id="A0A1S3FVX0"/>
<dbReference type="InterPro" id="IPR026221">
    <property type="entry name" value="MRGPCRH"/>
</dbReference>
<comment type="similarity">
    <text evidence="10">Belongs to the G-protein coupled receptor 1 family.</text>
</comment>
<name>A0A1S3FVX0_DIPOR</name>
<evidence type="ECO:0000313" key="14">
    <source>
        <dbReference type="Proteomes" id="UP000081671"/>
    </source>
</evidence>
<dbReference type="AlphaFoldDB" id="A0A1S3FVX0"/>
<dbReference type="InterPro" id="IPR000276">
    <property type="entry name" value="GPCR_Rhodpsn"/>
</dbReference>
<evidence type="ECO:0000256" key="11">
    <source>
        <dbReference type="SAM" id="MobiDB-lite"/>
    </source>
</evidence>
<evidence type="ECO:0000256" key="8">
    <source>
        <dbReference type="ARBA" id="ARBA00023180"/>
    </source>
</evidence>
<feature type="transmembrane region" description="Helical" evidence="12">
    <location>
        <begin position="155"/>
        <end position="172"/>
    </location>
</feature>
<keyword evidence="9 10" id="KW-0807">Transducer</keyword>
<dbReference type="FunFam" id="1.20.1070.10:FF:000134">
    <property type="entry name" value="proto-oncogene Mas"/>
    <property type="match status" value="1"/>
</dbReference>
<dbReference type="PRINTS" id="PR02113">
    <property type="entry name" value="MRGPCRH"/>
</dbReference>
<gene>
    <name evidence="15" type="primary">LOC105991802</name>
</gene>
<feature type="transmembrane region" description="Helical" evidence="12">
    <location>
        <begin position="230"/>
        <end position="259"/>
    </location>
</feature>
<dbReference type="GO" id="GO:0001595">
    <property type="term" value="F:angiotensin receptor activity"/>
    <property type="evidence" value="ECO:0007669"/>
    <property type="project" value="TreeGrafter"/>
</dbReference>
<keyword evidence="14" id="KW-1185">Reference proteome</keyword>
<dbReference type="PANTHER" id="PTHR11334">
    <property type="entry name" value="MAS-RELATED G-PROTEIN COUPLED RECEPTOR"/>
    <property type="match status" value="1"/>
</dbReference>
<keyword evidence="5 10" id="KW-0297">G-protein coupled receptor</keyword>
<feature type="transmembrane region" description="Helical" evidence="12">
    <location>
        <begin position="113"/>
        <end position="134"/>
    </location>
</feature>
<dbReference type="InterPro" id="IPR026234">
    <property type="entry name" value="MRGPCRFAMILY"/>
</dbReference>
<dbReference type="SUPFAM" id="SSF81321">
    <property type="entry name" value="Family A G protein-coupled receptor-like"/>
    <property type="match status" value="1"/>
</dbReference>
<comment type="subcellular location">
    <subcellularLocation>
        <location evidence="1">Cell membrane</location>
        <topology evidence="1">Multi-pass membrane protein</topology>
    </subcellularLocation>
</comment>
<evidence type="ECO:0000259" key="13">
    <source>
        <dbReference type="PROSITE" id="PS50262"/>
    </source>
</evidence>
<dbReference type="PRINTS" id="PR00237">
    <property type="entry name" value="GPCRRHODOPSN"/>
</dbReference>
<evidence type="ECO:0000313" key="15">
    <source>
        <dbReference type="RefSeq" id="XP_012879982.1"/>
    </source>
</evidence>
<feature type="transmembrane region" description="Helical" evidence="12">
    <location>
        <begin position="271"/>
        <end position="294"/>
    </location>
</feature>
<reference evidence="15" key="1">
    <citation type="submission" date="2025-08" db="UniProtKB">
        <authorList>
            <consortium name="RefSeq"/>
        </authorList>
    </citation>
    <scope>IDENTIFICATION</scope>
    <source>
        <tissue evidence="15">Kidney</tissue>
    </source>
</reference>
<sequence length="327" mass="37363">MEPSTTALNPGEATPSARNESLDQTTWSSEPVTETLWNMENEYYHICISQLICVLGLIGNGLLIWFLIFCIERKPFTVYILHLAIADFMVLLFSSVIELVDTFHFDDITLQNYAVFLVIFGYNTGLYLLTAISVERCLSVLYPIWYQCRRPKHQSAVACALLWALSVLVSGLENFFCLLNEEPRFPECRYAYIFSCILTFLVFVPLMIFSNLVLLYQVCCNLKPRQPAKLYVIIMATVILFLAFAMPMKVLLIIAFYSYPNNNASMWTHLSYLSILSAVNCSVNPVVYFVVGSLRRRRRRKGRKSLKEALQKVFEERPAAGSDENAA</sequence>
<evidence type="ECO:0000256" key="9">
    <source>
        <dbReference type="ARBA" id="ARBA00023224"/>
    </source>
</evidence>
<evidence type="ECO:0000256" key="2">
    <source>
        <dbReference type="ARBA" id="ARBA00022475"/>
    </source>
</evidence>
<proteinExistence type="inferred from homology"/>
<dbReference type="GO" id="GO:0005886">
    <property type="term" value="C:plasma membrane"/>
    <property type="evidence" value="ECO:0007669"/>
    <property type="project" value="UniProtKB-SubCell"/>
</dbReference>
<keyword evidence="6 12" id="KW-0472">Membrane</keyword>
<keyword evidence="8" id="KW-0325">Glycoprotein</keyword>
<dbReference type="GeneID" id="105991802"/>
<keyword evidence="7 10" id="KW-0675">Receptor</keyword>
<organism evidence="14 15">
    <name type="scientific">Dipodomys ordii</name>
    <name type="common">Ord's kangaroo rat</name>
    <dbReference type="NCBI Taxonomy" id="10020"/>
    <lineage>
        <taxon>Eukaryota</taxon>
        <taxon>Metazoa</taxon>
        <taxon>Chordata</taxon>
        <taxon>Craniata</taxon>
        <taxon>Vertebrata</taxon>
        <taxon>Euteleostomi</taxon>
        <taxon>Mammalia</taxon>
        <taxon>Eutheria</taxon>
        <taxon>Euarchontoglires</taxon>
        <taxon>Glires</taxon>
        <taxon>Rodentia</taxon>
        <taxon>Castorimorpha</taxon>
        <taxon>Heteromyidae</taxon>
        <taxon>Dipodomyinae</taxon>
        <taxon>Dipodomys</taxon>
    </lineage>
</organism>
<keyword evidence="3 10" id="KW-0812">Transmembrane</keyword>
<dbReference type="PROSITE" id="PS50262">
    <property type="entry name" value="G_PROTEIN_RECEP_F1_2"/>
    <property type="match status" value="1"/>
</dbReference>
<dbReference type="PRINTS" id="PR02108">
    <property type="entry name" value="MRGPCRFAMILY"/>
</dbReference>
<feature type="transmembrane region" description="Helical" evidence="12">
    <location>
        <begin position="43"/>
        <end position="69"/>
    </location>
</feature>
<dbReference type="FunCoup" id="A0A1S3FVX0">
    <property type="interactions" value="20"/>
</dbReference>
<evidence type="ECO:0000256" key="3">
    <source>
        <dbReference type="ARBA" id="ARBA00022692"/>
    </source>
</evidence>
<evidence type="ECO:0000256" key="1">
    <source>
        <dbReference type="ARBA" id="ARBA00004651"/>
    </source>
</evidence>
<feature type="transmembrane region" description="Helical" evidence="12">
    <location>
        <begin position="192"/>
        <end position="218"/>
    </location>
</feature>
<dbReference type="Pfam" id="PF00001">
    <property type="entry name" value="7tm_1"/>
    <property type="match status" value="1"/>
</dbReference>
<feature type="transmembrane region" description="Helical" evidence="12">
    <location>
        <begin position="76"/>
        <end position="93"/>
    </location>
</feature>
<evidence type="ECO:0000256" key="12">
    <source>
        <dbReference type="SAM" id="Phobius"/>
    </source>
</evidence>
<evidence type="ECO:0000256" key="4">
    <source>
        <dbReference type="ARBA" id="ARBA00022989"/>
    </source>
</evidence>
<dbReference type="KEGG" id="dord:105991802"/>
<feature type="region of interest" description="Disordered" evidence="11">
    <location>
        <begin position="1"/>
        <end position="24"/>
    </location>
</feature>
<feature type="domain" description="G-protein coupled receptors family 1 profile" evidence="13">
    <location>
        <begin position="59"/>
        <end position="288"/>
    </location>
</feature>
<evidence type="ECO:0000256" key="5">
    <source>
        <dbReference type="ARBA" id="ARBA00023040"/>
    </source>
</evidence>
<evidence type="ECO:0000256" key="6">
    <source>
        <dbReference type="ARBA" id="ARBA00023136"/>
    </source>
</evidence>
<dbReference type="InterPro" id="IPR017452">
    <property type="entry name" value="GPCR_Rhodpsn_7TM"/>
</dbReference>
<dbReference type="Proteomes" id="UP000081671">
    <property type="component" value="Unplaced"/>
</dbReference>